<evidence type="ECO:0000313" key="11">
    <source>
        <dbReference type="EMBL" id="ALR78871.1"/>
    </source>
</evidence>
<feature type="topological domain" description="Cytoplasmic" evidence="8">
    <location>
        <begin position="400"/>
        <end position="410"/>
    </location>
</feature>
<accession>A0A806XJL4</accession>
<evidence type="ECO:0000256" key="1">
    <source>
        <dbReference type="ARBA" id="ARBA00004651"/>
    </source>
</evidence>
<feature type="transmembrane region" description="Helical" evidence="9">
    <location>
        <begin position="111"/>
        <end position="135"/>
    </location>
</feature>
<feature type="topological domain" description="Periplasmic" evidence="8">
    <location>
        <begin position="43"/>
        <end position="55"/>
    </location>
</feature>
<feature type="domain" description="Major facilitator superfamily (MFS) profile" evidence="10">
    <location>
        <begin position="18"/>
        <end position="403"/>
    </location>
</feature>
<proteinExistence type="inferred from homology"/>
<keyword evidence="2 8" id="KW-0813">Transport</keyword>
<gene>
    <name evidence="8" type="primary">entS</name>
    <name evidence="11" type="ORF">AO703_06225</name>
</gene>
<feature type="transmembrane region" description="Helical" evidence="9">
    <location>
        <begin position="54"/>
        <end position="76"/>
    </location>
</feature>
<evidence type="ECO:0000256" key="6">
    <source>
        <dbReference type="ARBA" id="ARBA00022989"/>
    </source>
</evidence>
<feature type="transmembrane region" description="Helical" evidence="9">
    <location>
        <begin position="256"/>
        <end position="276"/>
    </location>
</feature>
<dbReference type="GO" id="GO:0005886">
    <property type="term" value="C:plasma membrane"/>
    <property type="evidence" value="ECO:0007669"/>
    <property type="project" value="UniProtKB-SubCell"/>
</dbReference>
<organism evidence="11 12">
    <name type="scientific">[Enterobacter] lignolyticus</name>
    <dbReference type="NCBI Taxonomy" id="1334193"/>
    <lineage>
        <taxon>Bacteria</taxon>
        <taxon>Pseudomonadati</taxon>
        <taxon>Pseudomonadota</taxon>
        <taxon>Gammaproteobacteria</taxon>
        <taxon>Enterobacterales</taxon>
        <taxon>Enterobacteriaceae</taxon>
        <taxon>Pluralibacter</taxon>
    </lineage>
</organism>
<feature type="topological domain" description="Cytoplasmic" evidence="8">
    <location>
        <begin position="337"/>
        <end position="356"/>
    </location>
</feature>
<name>A0A806XJL4_9ENTR</name>
<dbReference type="Gene3D" id="1.20.1250.20">
    <property type="entry name" value="MFS general substrate transporter like domains"/>
    <property type="match status" value="1"/>
</dbReference>
<feature type="transmembrane region" description="Helical" evidence="9">
    <location>
        <begin position="83"/>
        <end position="105"/>
    </location>
</feature>
<comment type="subcellular location">
    <subcellularLocation>
        <location evidence="8">Cell inner membrane</location>
        <topology evidence="8">Multi-pass membrane protein</topology>
    </subcellularLocation>
    <subcellularLocation>
        <location evidence="1">Cell membrane</location>
        <topology evidence="1">Multi-pass membrane protein</topology>
    </subcellularLocation>
</comment>
<evidence type="ECO:0000256" key="7">
    <source>
        <dbReference type="ARBA" id="ARBA00023136"/>
    </source>
</evidence>
<evidence type="ECO:0000313" key="12">
    <source>
        <dbReference type="Proteomes" id="UP000069162"/>
    </source>
</evidence>
<reference evidence="12" key="1">
    <citation type="submission" date="2015-10" db="EMBL/GenBank/DDBJ databases">
        <title>Complete Genome Sequencing of Klebsiella sp. strain G5.</title>
        <authorList>
            <person name="Chan K.-G."/>
            <person name="Chen J.-W."/>
        </authorList>
    </citation>
    <scope>NUCLEOTIDE SEQUENCE [LARGE SCALE GENOMIC DNA]</scope>
    <source>
        <strain evidence="12">G5</strain>
    </source>
</reference>
<dbReference type="InterPro" id="IPR036259">
    <property type="entry name" value="MFS_trans_sf"/>
</dbReference>
<feature type="topological domain" description="Cytoplasmic" evidence="8">
    <location>
        <begin position="77"/>
        <end position="83"/>
    </location>
</feature>
<evidence type="ECO:0000256" key="2">
    <source>
        <dbReference type="ARBA" id="ARBA00022448"/>
    </source>
</evidence>
<dbReference type="Proteomes" id="UP000069162">
    <property type="component" value="Chromosome"/>
</dbReference>
<evidence type="ECO:0000256" key="5">
    <source>
        <dbReference type="ARBA" id="ARBA00022692"/>
    </source>
</evidence>
<dbReference type="PANTHER" id="PTHR23513:SF9">
    <property type="entry name" value="ENTEROBACTIN EXPORTER ENTS"/>
    <property type="match status" value="1"/>
</dbReference>
<feature type="topological domain" description="Cytoplasmic" evidence="8">
    <location>
        <begin position="278"/>
        <end position="287"/>
    </location>
</feature>
<feature type="topological domain" description="Cytoplasmic" evidence="8">
    <location>
        <begin position="200"/>
        <end position="218"/>
    </location>
</feature>
<feature type="topological domain" description="Periplasmic" evidence="8">
    <location>
        <position position="378"/>
    </location>
</feature>
<dbReference type="Pfam" id="PF05977">
    <property type="entry name" value="MFS_3"/>
    <property type="match status" value="1"/>
</dbReference>
<keyword evidence="7 8" id="KW-0472">Membrane</keyword>
<evidence type="ECO:0000256" key="8">
    <source>
        <dbReference type="HAMAP-Rule" id="MF_01436"/>
    </source>
</evidence>
<comment type="similarity">
    <text evidence="8">Belongs to the major facilitator superfamily. EntS (TC 2.A.1.38) family.</text>
</comment>
<feature type="transmembrane region" description="Helical" evidence="9">
    <location>
        <begin position="21"/>
        <end position="42"/>
    </location>
</feature>
<feature type="topological domain" description="Periplasmic" evidence="8">
    <location>
        <position position="178"/>
    </location>
</feature>
<dbReference type="InterPro" id="IPR020846">
    <property type="entry name" value="MFS_dom"/>
</dbReference>
<feature type="transmembrane region" description="Helical" evidence="9">
    <location>
        <begin position="215"/>
        <end position="236"/>
    </location>
</feature>
<dbReference type="CDD" id="cd06173">
    <property type="entry name" value="MFS_MefA_like"/>
    <property type="match status" value="1"/>
</dbReference>
<evidence type="ECO:0000256" key="9">
    <source>
        <dbReference type="SAM" id="Phobius"/>
    </source>
</evidence>
<keyword evidence="4 8" id="KW-0997">Cell inner membrane</keyword>
<feature type="transmembrane region" description="Helical" evidence="9">
    <location>
        <begin position="380"/>
        <end position="399"/>
    </location>
</feature>
<dbReference type="KEGG" id="kle:AO703_06225"/>
<evidence type="ECO:0000259" key="10">
    <source>
        <dbReference type="PROSITE" id="PS50850"/>
    </source>
</evidence>
<keyword evidence="3 8" id="KW-1003">Cell membrane</keyword>
<dbReference type="AlphaFoldDB" id="A0A806XJL4"/>
<feature type="transmembrane region" description="Helical" evidence="9">
    <location>
        <begin position="147"/>
        <end position="170"/>
    </location>
</feature>
<sequence length="410" mass="42471">MNKHSWLLNLSLLKTHPAFRAVFIARFISILSLGLLGVAVPVQIQMMTHSTWQVGLSVTLTGGAMFVGLMAGGVLADRYERKTLILLARGTCGVGFLGLWLNALLPAPSLLAIYLLGIWDGLFASIGVTALLAATPALVGRDNLMQAGAITMLTVRLGSVISPMVGGVLLASGGVAWNYLLAAVGTFITTLTLLRLPKLPPPPQPREHPLRSLMAGLRFLCSSPLIGGIALLGGLLTMASAVRVLYPALAQGWQMSASQIGILYAAIPLGAALGALTSGRLAHTPRPGVLMLASTVGAFAAIGLFSLMPVWLLAALCLAVFGWLSAISSLLQYTLIQSQTPEAMLGRINGLWTAQNVTGDATGAALLGGLGAVMTPVASASVSGGILAAVGVALVLLLGELRRFRHEVPA</sequence>
<dbReference type="InterPro" id="IPR023722">
    <property type="entry name" value="Enterobactin_exp_EntS"/>
</dbReference>
<dbReference type="InterPro" id="IPR010290">
    <property type="entry name" value="TM_effector"/>
</dbReference>
<comment type="function">
    <text evidence="8">Component of an export pathway for enterobactin.</text>
</comment>
<feature type="topological domain" description="Cytoplasmic" evidence="8">
    <location>
        <begin position="1"/>
        <end position="21"/>
    </location>
</feature>
<dbReference type="GO" id="GO:0042931">
    <property type="term" value="F:enterobactin transmembrane transporter activity"/>
    <property type="evidence" value="ECO:0007669"/>
    <property type="project" value="InterPro"/>
</dbReference>
<dbReference type="PANTHER" id="PTHR23513">
    <property type="entry name" value="INTEGRAL MEMBRANE EFFLUX PROTEIN-RELATED"/>
    <property type="match status" value="1"/>
</dbReference>
<feature type="transmembrane region" description="Helical" evidence="9">
    <location>
        <begin position="288"/>
        <end position="305"/>
    </location>
</feature>
<dbReference type="RefSeq" id="WP_062742461.1">
    <property type="nucleotide sequence ID" value="NZ_CP012871.1"/>
</dbReference>
<keyword evidence="6 8" id="KW-1133">Transmembrane helix</keyword>
<feature type="transmembrane region" description="Helical" evidence="9">
    <location>
        <begin position="311"/>
        <end position="336"/>
    </location>
</feature>
<keyword evidence="5 8" id="KW-0812">Transmembrane</keyword>
<dbReference type="NCBIfam" id="NF007792">
    <property type="entry name" value="PRK10489.1"/>
    <property type="match status" value="1"/>
</dbReference>
<dbReference type="SUPFAM" id="SSF103473">
    <property type="entry name" value="MFS general substrate transporter"/>
    <property type="match status" value="1"/>
</dbReference>
<dbReference type="OrthoDB" id="7283966at2"/>
<feature type="topological domain" description="Periplasmic" evidence="8">
    <location>
        <begin position="105"/>
        <end position="109"/>
    </location>
</feature>
<evidence type="ECO:0000256" key="3">
    <source>
        <dbReference type="ARBA" id="ARBA00022475"/>
    </source>
</evidence>
<dbReference type="HAMAP" id="MF_01436">
    <property type="entry name" value="MFS_EntS"/>
    <property type="match status" value="1"/>
</dbReference>
<dbReference type="PROSITE" id="PS50850">
    <property type="entry name" value="MFS"/>
    <property type="match status" value="1"/>
</dbReference>
<feature type="topological domain" description="Periplasmic" evidence="8">
    <location>
        <begin position="240"/>
        <end position="256"/>
    </location>
</feature>
<feature type="topological domain" description="Periplasmic" evidence="8">
    <location>
        <begin position="308"/>
        <end position="313"/>
    </location>
</feature>
<dbReference type="EMBL" id="CP012871">
    <property type="protein sequence ID" value="ALR78871.1"/>
    <property type="molecule type" value="Genomic_DNA"/>
</dbReference>
<protein>
    <recommendedName>
        <fullName evidence="8">Enterobactin exporter EntS</fullName>
    </recommendedName>
</protein>
<feature type="topological domain" description="Cytoplasmic" evidence="8">
    <location>
        <begin position="131"/>
        <end position="156"/>
    </location>
</feature>
<evidence type="ECO:0000256" key="4">
    <source>
        <dbReference type="ARBA" id="ARBA00022519"/>
    </source>
</evidence>